<keyword evidence="6 7" id="KW-0072">Autophagy</keyword>
<gene>
    <name evidence="9" type="ORF">KGF56_001281</name>
</gene>
<evidence type="ECO:0000256" key="4">
    <source>
        <dbReference type="ARBA" id="ARBA00022499"/>
    </source>
</evidence>
<evidence type="ECO:0000313" key="9">
    <source>
        <dbReference type="EMBL" id="KAI3406062.1"/>
    </source>
</evidence>
<dbReference type="GO" id="GO:0000421">
    <property type="term" value="C:autophagosome membrane"/>
    <property type="evidence" value="ECO:0007669"/>
    <property type="project" value="TreeGrafter"/>
</dbReference>
<keyword evidence="4 7" id="KW-1017">Isopeptide bond</keyword>
<dbReference type="GO" id="GO:0034045">
    <property type="term" value="C:phagophore assembly site membrane"/>
    <property type="evidence" value="ECO:0007669"/>
    <property type="project" value="UniProtKB-SubCell"/>
</dbReference>
<dbReference type="PANTHER" id="PTHR13385:SF0">
    <property type="entry name" value="UBIQUITIN-LIKE PROTEIN ATG12"/>
    <property type="match status" value="1"/>
</dbReference>
<dbReference type="InterPro" id="IPR007242">
    <property type="entry name" value="Atg12"/>
</dbReference>
<comment type="subcellular location">
    <subcellularLocation>
        <location evidence="1 7">Preautophagosomal structure membrane</location>
        <topology evidence="1 7">Peripheral membrane protein</topology>
    </subcellularLocation>
</comment>
<dbReference type="Gene3D" id="3.10.20.90">
    <property type="entry name" value="Phosphatidylinositol 3-kinase Catalytic Subunit, Chain A, domain 1"/>
    <property type="match status" value="1"/>
</dbReference>
<protein>
    <recommendedName>
        <fullName evidence="3 7">Ubiquitin-like protein ATG12</fullName>
    </recommendedName>
</protein>
<dbReference type="GO" id="GO:0061723">
    <property type="term" value="P:glycophagy"/>
    <property type="evidence" value="ECO:0007669"/>
    <property type="project" value="TreeGrafter"/>
</dbReference>
<evidence type="ECO:0000256" key="1">
    <source>
        <dbReference type="ARBA" id="ARBA00004623"/>
    </source>
</evidence>
<proteinExistence type="inferred from homology"/>
<accession>A0AAI9T0A2</accession>
<dbReference type="PANTHER" id="PTHR13385">
    <property type="entry name" value="AUTOPHAGY PROTEIN 12"/>
    <property type="match status" value="1"/>
</dbReference>
<feature type="region of interest" description="Disordered" evidence="8">
    <location>
        <begin position="1"/>
        <end position="48"/>
    </location>
</feature>
<dbReference type="GO" id="GO:0000045">
    <property type="term" value="P:autophagosome assembly"/>
    <property type="evidence" value="ECO:0007669"/>
    <property type="project" value="InterPro"/>
</dbReference>
<dbReference type="GO" id="GO:0015031">
    <property type="term" value="P:protein transport"/>
    <property type="evidence" value="ECO:0007669"/>
    <property type="project" value="UniProtKB-KW"/>
</dbReference>
<keyword evidence="7" id="KW-0813">Transport</keyword>
<sequence>MSSIIRQSDSDSESKSDTEKSSSLSSSLEENANIQQIEDDDTRPKPMIPISTSIILDQLPISRQQKLEQTINEQIHHERLKTLVFSKTSAKEKGEEGKGEEGEQKLAIESNKISLRFQPIGSTRGIVPKVFKISTTQTVSTINKFLCQKLKQKAPFHLYIQNSFEPNPDEKIGDLYNLFKTNNELIISYCNTLAFG</sequence>
<dbReference type="GO" id="GO:0034727">
    <property type="term" value="P:piecemeal microautophagy of the nucleus"/>
    <property type="evidence" value="ECO:0007669"/>
    <property type="project" value="TreeGrafter"/>
</dbReference>
<evidence type="ECO:0000256" key="3">
    <source>
        <dbReference type="ARBA" id="ARBA00015875"/>
    </source>
</evidence>
<dbReference type="SUPFAM" id="SSF54236">
    <property type="entry name" value="Ubiquitin-like"/>
    <property type="match status" value="1"/>
</dbReference>
<dbReference type="GO" id="GO:0097352">
    <property type="term" value="P:autophagosome maturation"/>
    <property type="evidence" value="ECO:0007669"/>
    <property type="project" value="TreeGrafter"/>
</dbReference>
<dbReference type="GO" id="GO:0000422">
    <property type="term" value="P:autophagy of mitochondrion"/>
    <property type="evidence" value="ECO:0007669"/>
    <property type="project" value="TreeGrafter"/>
</dbReference>
<dbReference type="EMBL" id="JAHUZD010000026">
    <property type="protein sequence ID" value="KAI3406062.1"/>
    <property type="molecule type" value="Genomic_DNA"/>
</dbReference>
<dbReference type="AlphaFoldDB" id="A0AAI9T0A2"/>
<evidence type="ECO:0000256" key="5">
    <source>
        <dbReference type="ARBA" id="ARBA00022786"/>
    </source>
</evidence>
<dbReference type="Pfam" id="PF04110">
    <property type="entry name" value="APG12"/>
    <property type="match status" value="1"/>
</dbReference>
<feature type="compositionally biased region" description="Basic and acidic residues" evidence="8">
    <location>
        <begin position="8"/>
        <end position="20"/>
    </location>
</feature>
<comment type="subunit">
    <text evidence="7">Forms a conjugate with ATG5.</text>
</comment>
<evidence type="ECO:0000256" key="7">
    <source>
        <dbReference type="RuleBase" id="RU361201"/>
    </source>
</evidence>
<comment type="function">
    <text evidence="7">Ubiquitin-like protein involved in cytoplasm to vacuole transport (Cvt), autophagy vesicles formation, mitophagy, and nucleophagy.</text>
</comment>
<comment type="caution">
    <text evidence="9">The sequence shown here is derived from an EMBL/GenBank/DDBJ whole genome shotgun (WGS) entry which is preliminary data.</text>
</comment>
<dbReference type="GO" id="GO:0019776">
    <property type="term" value="F:Atg8-family ligase activity"/>
    <property type="evidence" value="ECO:0007669"/>
    <property type="project" value="TreeGrafter"/>
</dbReference>
<keyword evidence="7" id="KW-0653">Protein transport</keyword>
<organism evidence="9 10">
    <name type="scientific">Candida oxycetoniae</name>
    <dbReference type="NCBI Taxonomy" id="497107"/>
    <lineage>
        <taxon>Eukaryota</taxon>
        <taxon>Fungi</taxon>
        <taxon>Dikarya</taxon>
        <taxon>Ascomycota</taxon>
        <taxon>Saccharomycotina</taxon>
        <taxon>Pichiomycetes</taxon>
        <taxon>Debaryomycetaceae</taxon>
        <taxon>Candida/Lodderomyces clade</taxon>
        <taxon>Candida</taxon>
    </lineage>
</organism>
<dbReference type="InterPro" id="IPR029071">
    <property type="entry name" value="Ubiquitin-like_domsf"/>
</dbReference>
<evidence type="ECO:0000256" key="6">
    <source>
        <dbReference type="ARBA" id="ARBA00023006"/>
    </source>
</evidence>
<dbReference type="RefSeq" id="XP_049181807.1">
    <property type="nucleotide sequence ID" value="XM_049322388.1"/>
</dbReference>
<keyword evidence="5 7" id="KW-0833">Ubl conjugation pathway</keyword>
<name>A0AAI9T0A2_9ASCO</name>
<feature type="compositionally biased region" description="Low complexity" evidence="8">
    <location>
        <begin position="21"/>
        <end position="30"/>
    </location>
</feature>
<dbReference type="CDD" id="cd01612">
    <property type="entry name" value="Ubl_ATG12"/>
    <property type="match status" value="1"/>
</dbReference>
<dbReference type="Proteomes" id="UP001202479">
    <property type="component" value="Unassembled WGS sequence"/>
</dbReference>
<evidence type="ECO:0000256" key="2">
    <source>
        <dbReference type="ARBA" id="ARBA00007778"/>
    </source>
</evidence>
<keyword evidence="10" id="KW-1185">Reference proteome</keyword>
<keyword evidence="7" id="KW-0472">Membrane</keyword>
<evidence type="ECO:0000313" key="10">
    <source>
        <dbReference type="Proteomes" id="UP001202479"/>
    </source>
</evidence>
<reference evidence="9" key="1">
    <citation type="journal article" date="2022" name="DNA Res.">
        <title>Genome analysis of five recently described species of the CUG-Ser clade uncovers Candida theae as a new hybrid lineage with pathogenic potential in the Candida parapsilosis species complex.</title>
        <authorList>
            <person name="Mixao V."/>
            <person name="Del Olmo V."/>
            <person name="Hegedusova E."/>
            <person name="Saus E."/>
            <person name="Pryszcz L."/>
            <person name="Cillingova A."/>
            <person name="Nosek J."/>
            <person name="Gabaldon T."/>
        </authorList>
    </citation>
    <scope>NUCLEOTIDE SEQUENCE</scope>
    <source>
        <strain evidence="9">CBS 10844</strain>
    </source>
</reference>
<dbReference type="GeneID" id="73378898"/>
<dbReference type="GO" id="GO:0034274">
    <property type="term" value="C:Atg12-Atg5-Atg16 complex"/>
    <property type="evidence" value="ECO:0007669"/>
    <property type="project" value="TreeGrafter"/>
</dbReference>
<comment type="similarity">
    <text evidence="2 7">Belongs to the ATG12 family.</text>
</comment>
<evidence type="ECO:0000256" key="8">
    <source>
        <dbReference type="SAM" id="MobiDB-lite"/>
    </source>
</evidence>